<dbReference type="SUPFAM" id="SSF55729">
    <property type="entry name" value="Acyl-CoA N-acyltransferases (Nat)"/>
    <property type="match status" value="1"/>
</dbReference>
<dbReference type="PANTHER" id="PTHR43800:SF1">
    <property type="entry name" value="PEPTIDYL-LYSINE N-ACETYLTRANSFERASE YJAB"/>
    <property type="match status" value="1"/>
</dbReference>
<organism evidence="4 5">
    <name type="scientific">Achromobacter piechaudii</name>
    <dbReference type="NCBI Taxonomy" id="72556"/>
    <lineage>
        <taxon>Bacteria</taxon>
        <taxon>Pseudomonadati</taxon>
        <taxon>Pseudomonadota</taxon>
        <taxon>Betaproteobacteria</taxon>
        <taxon>Burkholderiales</taxon>
        <taxon>Alcaligenaceae</taxon>
        <taxon>Achromobacter</taxon>
    </lineage>
</organism>
<dbReference type="GO" id="GO:0016747">
    <property type="term" value="F:acyltransferase activity, transferring groups other than amino-acyl groups"/>
    <property type="evidence" value="ECO:0007669"/>
    <property type="project" value="InterPro"/>
</dbReference>
<reference evidence="4 5" key="1">
    <citation type="submission" date="2020-04" db="EMBL/GenBank/DDBJ databases">
        <authorList>
            <person name="De Canck E."/>
        </authorList>
    </citation>
    <scope>NUCLEOTIDE SEQUENCE [LARGE SCALE GENOMIC DNA]</scope>
    <source>
        <strain evidence="4 5">LMG 1861</strain>
    </source>
</reference>
<accession>A0A6S7EJM8</accession>
<dbReference type="CDD" id="cd04301">
    <property type="entry name" value="NAT_SF"/>
    <property type="match status" value="1"/>
</dbReference>
<dbReference type="InterPro" id="IPR000182">
    <property type="entry name" value="GNAT_dom"/>
</dbReference>
<feature type="domain" description="N-acetyltransferase" evidence="3">
    <location>
        <begin position="1"/>
        <end position="149"/>
    </location>
</feature>
<dbReference type="PANTHER" id="PTHR43800">
    <property type="entry name" value="PEPTIDYL-LYSINE N-ACETYLTRANSFERASE YJAB"/>
    <property type="match status" value="1"/>
</dbReference>
<dbReference type="Pfam" id="PF13508">
    <property type="entry name" value="Acetyltransf_7"/>
    <property type="match status" value="1"/>
</dbReference>
<dbReference type="EMBL" id="CADILD010000003">
    <property type="protein sequence ID" value="CAB3913868.1"/>
    <property type="molecule type" value="Genomic_DNA"/>
</dbReference>
<evidence type="ECO:0000256" key="2">
    <source>
        <dbReference type="ARBA" id="ARBA00023315"/>
    </source>
</evidence>
<sequence length="168" mass="18390">MIRPAHSRDLACLADIERSAAQRFRGTAVDWAADGDPLSLDVLQQALLAGLLWVAEREGQVCGFALATPVERDLFLTEVSVALPAQGQGCGRALMQAVLDHARNAARYEAVLLTTDRELPWNAPFYRRLGFHDVAPPYSAALQARLLAEAQAGFDPERRCVMAYSLAR</sequence>
<protein>
    <recommendedName>
        <fullName evidence="3">N-acetyltransferase domain-containing protein</fullName>
    </recommendedName>
</protein>
<evidence type="ECO:0000259" key="3">
    <source>
        <dbReference type="PROSITE" id="PS51186"/>
    </source>
</evidence>
<evidence type="ECO:0000313" key="4">
    <source>
        <dbReference type="EMBL" id="CAB3913868.1"/>
    </source>
</evidence>
<dbReference type="PROSITE" id="PS51186">
    <property type="entry name" value="GNAT"/>
    <property type="match status" value="1"/>
</dbReference>
<dbReference type="Proteomes" id="UP000494105">
    <property type="component" value="Unassembled WGS sequence"/>
</dbReference>
<dbReference type="Gene3D" id="3.40.630.30">
    <property type="match status" value="1"/>
</dbReference>
<dbReference type="InterPro" id="IPR016181">
    <property type="entry name" value="Acyl_CoA_acyltransferase"/>
</dbReference>
<gene>
    <name evidence="4" type="ORF">LMG1861_04971</name>
</gene>
<proteinExistence type="predicted"/>
<dbReference type="RefSeq" id="WP_175129765.1">
    <property type="nucleotide sequence ID" value="NZ_CADILD010000003.1"/>
</dbReference>
<dbReference type="AlphaFoldDB" id="A0A6S7EJM8"/>
<evidence type="ECO:0000313" key="5">
    <source>
        <dbReference type="Proteomes" id="UP000494105"/>
    </source>
</evidence>
<evidence type="ECO:0000256" key="1">
    <source>
        <dbReference type="ARBA" id="ARBA00022679"/>
    </source>
</evidence>
<keyword evidence="2" id="KW-0012">Acyltransferase</keyword>
<name>A0A6S7EJM8_9BURK</name>
<keyword evidence="1" id="KW-0808">Transferase</keyword>